<dbReference type="PANTHER" id="PTHR33514">
    <property type="entry name" value="PROTEIN ABCI12, CHLOROPLASTIC"/>
    <property type="match status" value="1"/>
</dbReference>
<name>A0AA96GBQ2_9BACT</name>
<evidence type="ECO:0000256" key="4">
    <source>
        <dbReference type="ARBA" id="ARBA00023136"/>
    </source>
</evidence>
<keyword evidence="4 5" id="KW-0472">Membrane</keyword>
<comment type="subcellular location">
    <subcellularLocation>
        <location evidence="1">Membrane</location>
        <topology evidence="1">Multi-pass membrane protein</topology>
    </subcellularLocation>
</comment>
<dbReference type="PANTHER" id="PTHR33514:SF13">
    <property type="entry name" value="PROTEIN ABCI12, CHLOROPLASTIC"/>
    <property type="match status" value="1"/>
</dbReference>
<evidence type="ECO:0000256" key="5">
    <source>
        <dbReference type="SAM" id="Phobius"/>
    </source>
</evidence>
<dbReference type="RefSeq" id="WP_312644266.1">
    <property type="nucleotide sequence ID" value="NZ_CP116967.1"/>
</dbReference>
<evidence type="ECO:0000256" key="1">
    <source>
        <dbReference type="ARBA" id="ARBA00004141"/>
    </source>
</evidence>
<dbReference type="KEGG" id="nall:PP769_01385"/>
<protein>
    <submittedName>
        <fullName evidence="6">Energy-coupling factor transporter transmembrane component T</fullName>
    </submittedName>
</protein>
<keyword evidence="3 5" id="KW-1133">Transmembrane helix</keyword>
<dbReference type="GO" id="GO:0005886">
    <property type="term" value="C:plasma membrane"/>
    <property type="evidence" value="ECO:0007669"/>
    <property type="project" value="TreeGrafter"/>
</dbReference>
<reference evidence="6 7" key="1">
    <citation type="submission" date="2023-01" db="EMBL/GenBank/DDBJ databases">
        <title>Cultivation and genomic characterization of new, ubiquitous marine nitrite-oxidizing bacteria from the Nitrospirales.</title>
        <authorList>
            <person name="Mueller A.J."/>
            <person name="Daebeler A."/>
            <person name="Herbold C.W."/>
            <person name="Kirkegaard R.H."/>
            <person name="Daims H."/>
        </authorList>
    </citation>
    <scope>NUCLEOTIDE SEQUENCE [LARGE SCALE GENOMIC DNA]</scope>
    <source>
        <strain evidence="6 7">VA</strain>
    </source>
</reference>
<keyword evidence="7" id="KW-1185">Reference proteome</keyword>
<feature type="transmembrane region" description="Helical" evidence="5">
    <location>
        <begin position="234"/>
        <end position="252"/>
    </location>
</feature>
<proteinExistence type="predicted"/>
<evidence type="ECO:0000313" key="7">
    <source>
        <dbReference type="Proteomes" id="UP001302719"/>
    </source>
</evidence>
<evidence type="ECO:0000256" key="3">
    <source>
        <dbReference type="ARBA" id="ARBA00022989"/>
    </source>
</evidence>
<dbReference type="Proteomes" id="UP001302719">
    <property type="component" value="Chromosome"/>
</dbReference>
<feature type="transmembrane region" description="Helical" evidence="5">
    <location>
        <begin position="65"/>
        <end position="82"/>
    </location>
</feature>
<feature type="transmembrane region" description="Helical" evidence="5">
    <location>
        <begin position="39"/>
        <end position="58"/>
    </location>
</feature>
<dbReference type="CDD" id="cd16914">
    <property type="entry name" value="EcfT"/>
    <property type="match status" value="1"/>
</dbReference>
<organism evidence="6 7">
    <name type="scientific">Candidatus Nitrospira allomarina</name>
    <dbReference type="NCBI Taxonomy" id="3020900"/>
    <lineage>
        <taxon>Bacteria</taxon>
        <taxon>Pseudomonadati</taxon>
        <taxon>Nitrospirota</taxon>
        <taxon>Nitrospiria</taxon>
        <taxon>Nitrospirales</taxon>
        <taxon>Nitrospiraceae</taxon>
        <taxon>Nitrospira</taxon>
    </lineage>
</organism>
<accession>A0AA96GBQ2</accession>
<evidence type="ECO:0000256" key="2">
    <source>
        <dbReference type="ARBA" id="ARBA00022692"/>
    </source>
</evidence>
<evidence type="ECO:0000313" key="6">
    <source>
        <dbReference type="EMBL" id="WNM58442.1"/>
    </source>
</evidence>
<dbReference type="InterPro" id="IPR003339">
    <property type="entry name" value="ABC/ECF_trnsptr_transmembrane"/>
</dbReference>
<dbReference type="Pfam" id="PF02361">
    <property type="entry name" value="CbiQ"/>
    <property type="match status" value="1"/>
</dbReference>
<keyword evidence="2 5" id="KW-0812">Transmembrane</keyword>
<dbReference type="AlphaFoldDB" id="A0AA96GBQ2"/>
<gene>
    <name evidence="6" type="ORF">PP769_01385</name>
</gene>
<dbReference type="EMBL" id="CP116967">
    <property type="protein sequence ID" value="WNM58442.1"/>
    <property type="molecule type" value="Genomic_DNA"/>
</dbReference>
<feature type="transmembrane region" description="Helical" evidence="5">
    <location>
        <begin position="102"/>
        <end position="123"/>
    </location>
</feature>
<feature type="transmembrane region" description="Helical" evidence="5">
    <location>
        <begin position="144"/>
        <end position="166"/>
    </location>
</feature>
<sequence length="262" mass="28848">MIVSLYLSRNSRIHRLDGRTKVLTVLGVFGLALCFSDPFYLLVLFGFVMSGLALSGAWANVRKMWMLTVLLFVYSVVLWPFFVEGVTPVPLLHALGVTWEGVMVGLGMGLRLLIMLWAGIWLLSTMSVEELAQASQQLGLPSRAGFVFSLAFRWVGMLLGAGAGVVQAQRSRGLDVSTGGILQRIRKYVPLVIPLIGHALRQTNLLAMSLESKGFHPLATRHFYSTGKLGIQDYAVMSVMLILVVVGICLRWQGIGTLHVRF</sequence>